<evidence type="ECO:0000256" key="13">
    <source>
        <dbReference type="SAM" id="Phobius"/>
    </source>
</evidence>
<comment type="catalytic activity">
    <reaction evidence="11">
        <text>Na(+)(in) + H(+)(out) = Na(+)(out) + H(+)(in)</text>
        <dbReference type="Rhea" id="RHEA:29419"/>
        <dbReference type="ChEBI" id="CHEBI:15378"/>
        <dbReference type="ChEBI" id="CHEBI:29101"/>
    </reaction>
</comment>
<keyword evidence="3" id="KW-0633">Potassium transport</keyword>
<keyword evidence="15" id="KW-1185">Reference proteome</keyword>
<evidence type="ECO:0000256" key="2">
    <source>
        <dbReference type="ARBA" id="ARBA00022448"/>
    </source>
</evidence>
<feature type="transmembrane region" description="Helical" evidence="13">
    <location>
        <begin position="267"/>
        <end position="287"/>
    </location>
</feature>
<keyword evidence="8" id="KW-0406">Ion transport</keyword>
<dbReference type="Gene3D" id="6.10.140.1330">
    <property type="match status" value="1"/>
</dbReference>
<feature type="domain" description="Cation/H+ exchanger transmembrane" evidence="14">
    <location>
        <begin position="104"/>
        <end position="290"/>
    </location>
</feature>
<evidence type="ECO:0000313" key="15">
    <source>
        <dbReference type="Proteomes" id="UP001652600"/>
    </source>
</evidence>
<keyword evidence="6 13" id="KW-1133">Transmembrane helix</keyword>
<evidence type="ECO:0000259" key="14">
    <source>
        <dbReference type="Pfam" id="PF00999"/>
    </source>
</evidence>
<keyword evidence="2" id="KW-0813">Transport</keyword>
<evidence type="ECO:0000313" key="16">
    <source>
        <dbReference type="RefSeq" id="XP_050938590.1"/>
    </source>
</evidence>
<proteinExistence type="predicted"/>
<evidence type="ECO:0000256" key="8">
    <source>
        <dbReference type="ARBA" id="ARBA00023065"/>
    </source>
</evidence>
<comment type="subcellular location">
    <subcellularLocation>
        <location evidence="1">Membrane</location>
        <topology evidence="1">Multi-pass membrane protein</topology>
    </subcellularLocation>
</comment>
<comment type="catalytic activity">
    <reaction evidence="12">
        <text>K(+)(in) + H(+)(out) = K(+)(out) + H(+)(in)</text>
        <dbReference type="Rhea" id="RHEA:29467"/>
        <dbReference type="ChEBI" id="CHEBI:15378"/>
        <dbReference type="ChEBI" id="CHEBI:29103"/>
    </reaction>
</comment>
<accession>A0ABM3KLA8</accession>
<evidence type="ECO:0000256" key="4">
    <source>
        <dbReference type="ARBA" id="ARBA00022692"/>
    </source>
</evidence>
<evidence type="ECO:0000256" key="1">
    <source>
        <dbReference type="ARBA" id="ARBA00004141"/>
    </source>
</evidence>
<keyword evidence="5" id="KW-0630">Potassium</keyword>
<dbReference type="Pfam" id="PF00999">
    <property type="entry name" value="Na_H_Exchanger"/>
    <property type="match status" value="1"/>
</dbReference>
<dbReference type="GeneID" id="103492729"/>
<evidence type="ECO:0000256" key="5">
    <source>
        <dbReference type="ARBA" id="ARBA00022958"/>
    </source>
</evidence>
<dbReference type="PANTHER" id="PTHR10110:SF117">
    <property type="entry name" value="SODIUM_HYDROGEN EXCHANGER 2"/>
    <property type="match status" value="1"/>
</dbReference>
<keyword evidence="4 13" id="KW-0812">Transmembrane</keyword>
<feature type="transmembrane region" description="Helical" evidence="13">
    <location>
        <begin position="226"/>
        <end position="247"/>
    </location>
</feature>
<reference evidence="15" key="1">
    <citation type="submission" date="2025-05" db="UniProtKB">
        <authorList>
            <consortium name="RefSeq"/>
        </authorList>
    </citation>
    <scope>NUCLEOTIDE SEQUENCE [LARGE SCALE GENOMIC DNA]</scope>
</reference>
<feature type="transmembrane region" description="Helical" evidence="13">
    <location>
        <begin position="105"/>
        <end position="128"/>
    </location>
</feature>
<dbReference type="PANTHER" id="PTHR10110">
    <property type="entry name" value="SODIUM/HYDROGEN EXCHANGER"/>
    <property type="match status" value="1"/>
</dbReference>
<sequence length="302" mass="33466">MELHRDNFEFFGVYKFELLFSWIHLLSVAIGNGIFSGIVVLLTTRGKSSRILEFNEQLFFIYLLPTIIFNAGTWGNLNSVVHIINALTLTCFGSDVVLKQDETPLLYSLVFGGGLVNDASSVVLFNAIKKLDLSHYFNRCHSVSSKLLSFVLEKHITGNCSKSLSNKHLTDYEVVSMILMAYLSNKIAELLFLSGILSVFFCGVVMSHYTSWNNGNGSSKLIPRHAFATLSFVAEIFIFLCVGMDALDIEKWNVVRESHGKSVGASFILLGLVLVGRAAFFAIWWAGLTRGAASVALAYHQV</sequence>
<dbReference type="InterPro" id="IPR018422">
    <property type="entry name" value="Cation/H_exchanger_CPA1"/>
</dbReference>
<name>A0ABM3KLA8_CUCME</name>
<dbReference type="InterPro" id="IPR006153">
    <property type="entry name" value="Cation/H_exchanger_TM"/>
</dbReference>
<organism evidence="15 16">
    <name type="scientific">Cucumis melo</name>
    <name type="common">Muskmelon</name>
    <dbReference type="NCBI Taxonomy" id="3656"/>
    <lineage>
        <taxon>Eukaryota</taxon>
        <taxon>Viridiplantae</taxon>
        <taxon>Streptophyta</taxon>
        <taxon>Embryophyta</taxon>
        <taxon>Tracheophyta</taxon>
        <taxon>Spermatophyta</taxon>
        <taxon>Magnoliopsida</taxon>
        <taxon>eudicotyledons</taxon>
        <taxon>Gunneridae</taxon>
        <taxon>Pentapetalae</taxon>
        <taxon>rosids</taxon>
        <taxon>fabids</taxon>
        <taxon>Cucurbitales</taxon>
        <taxon>Cucurbitaceae</taxon>
        <taxon>Benincaseae</taxon>
        <taxon>Cucumis</taxon>
    </lineage>
</organism>
<protein>
    <submittedName>
        <fullName evidence="16">Sodium/hydrogen exchanger 3-like</fullName>
    </submittedName>
</protein>
<evidence type="ECO:0000256" key="3">
    <source>
        <dbReference type="ARBA" id="ARBA00022538"/>
    </source>
</evidence>
<feature type="transmembrane region" description="Helical" evidence="13">
    <location>
        <begin position="20"/>
        <end position="42"/>
    </location>
</feature>
<gene>
    <name evidence="16" type="primary">LOC103492729</name>
</gene>
<keyword evidence="7" id="KW-0915">Sodium</keyword>
<dbReference type="RefSeq" id="XP_050938590.1">
    <property type="nucleotide sequence ID" value="XM_051082633.1"/>
</dbReference>
<keyword evidence="9 13" id="KW-0472">Membrane</keyword>
<evidence type="ECO:0000256" key="10">
    <source>
        <dbReference type="ARBA" id="ARBA00023201"/>
    </source>
</evidence>
<feature type="transmembrane region" description="Helical" evidence="13">
    <location>
        <begin position="187"/>
        <end position="206"/>
    </location>
</feature>
<dbReference type="Proteomes" id="UP001652600">
    <property type="component" value="Chromosome 1"/>
</dbReference>
<evidence type="ECO:0000256" key="6">
    <source>
        <dbReference type="ARBA" id="ARBA00022989"/>
    </source>
</evidence>
<evidence type="ECO:0000256" key="9">
    <source>
        <dbReference type="ARBA" id="ARBA00023136"/>
    </source>
</evidence>
<reference evidence="16" key="2">
    <citation type="submission" date="2025-08" db="UniProtKB">
        <authorList>
            <consortium name="RefSeq"/>
        </authorList>
    </citation>
    <scope>IDENTIFICATION</scope>
    <source>
        <tissue evidence="16">Stem</tissue>
    </source>
</reference>
<evidence type="ECO:0000256" key="7">
    <source>
        <dbReference type="ARBA" id="ARBA00023053"/>
    </source>
</evidence>
<evidence type="ECO:0000256" key="12">
    <source>
        <dbReference type="ARBA" id="ARBA00047912"/>
    </source>
</evidence>
<keyword evidence="10" id="KW-0739">Sodium transport</keyword>
<evidence type="ECO:0000256" key="11">
    <source>
        <dbReference type="ARBA" id="ARBA00047524"/>
    </source>
</evidence>
<feature type="transmembrane region" description="Helical" evidence="13">
    <location>
        <begin position="54"/>
        <end position="72"/>
    </location>
</feature>